<protein>
    <submittedName>
        <fullName evidence="2">Uncharacterized protein</fullName>
    </submittedName>
</protein>
<evidence type="ECO:0000256" key="1">
    <source>
        <dbReference type="SAM" id="MobiDB-lite"/>
    </source>
</evidence>
<evidence type="ECO:0000313" key="3">
    <source>
        <dbReference type="Proteomes" id="UP000225706"/>
    </source>
</evidence>
<dbReference type="EMBL" id="LSMT01000252">
    <property type="protein sequence ID" value="PFX22072.1"/>
    <property type="molecule type" value="Genomic_DNA"/>
</dbReference>
<name>A0A2B4S0P1_STYPI</name>
<comment type="caution">
    <text evidence="2">The sequence shown here is derived from an EMBL/GenBank/DDBJ whole genome shotgun (WGS) entry which is preliminary data.</text>
</comment>
<dbReference type="PANTHER" id="PTHR47027:SF30">
    <property type="entry name" value="THAP-TYPE DOMAIN-CONTAINING PROTEIN"/>
    <property type="match status" value="1"/>
</dbReference>
<keyword evidence="3" id="KW-1185">Reference proteome</keyword>
<gene>
    <name evidence="2" type="ORF">AWC38_SpisGene13414</name>
</gene>
<reference evidence="3" key="1">
    <citation type="journal article" date="2017" name="bioRxiv">
        <title>Comparative analysis of the genomes of Stylophora pistillata and Acropora digitifera provides evidence for extensive differences between species of corals.</title>
        <authorList>
            <person name="Voolstra C.R."/>
            <person name="Li Y."/>
            <person name="Liew Y.J."/>
            <person name="Baumgarten S."/>
            <person name="Zoccola D."/>
            <person name="Flot J.-F."/>
            <person name="Tambutte S."/>
            <person name="Allemand D."/>
            <person name="Aranda M."/>
        </authorList>
    </citation>
    <scope>NUCLEOTIDE SEQUENCE [LARGE SCALE GENOMIC DNA]</scope>
</reference>
<dbReference type="PANTHER" id="PTHR47027">
    <property type="entry name" value="REVERSE TRANSCRIPTASE DOMAIN-CONTAINING PROTEIN"/>
    <property type="match status" value="1"/>
</dbReference>
<feature type="compositionally biased region" description="Polar residues" evidence="1">
    <location>
        <begin position="36"/>
        <end position="57"/>
    </location>
</feature>
<dbReference type="OrthoDB" id="5984501at2759"/>
<evidence type="ECO:0000313" key="2">
    <source>
        <dbReference type="EMBL" id="PFX22072.1"/>
    </source>
</evidence>
<dbReference type="Proteomes" id="UP000225706">
    <property type="component" value="Unassembled WGS sequence"/>
</dbReference>
<sequence>MQEQDQHCLCKPGWRRSRRPSSKPAQEKPPARMGSLQKSIRLQDQQPLTPSTASSTAYGRKRTFPRSSETPQSSPFTKRRAANLTVATTGAITPVYCWVYKTVVLTSLLYGCETWTLYRRHIKLLERFHMRSLRSILGIKWQDMITNLEVLDRAETTSIEAMILKAQLRWTGHIIRMDSDRIPKQLLYGVLSKGKRKQGRPLKRFKDCIKANIAYTGIATKQLEECAQDHTGWRALTREATKAFEAHRRANVTEARAKRKAAGETPKPPGQFPCSHCGRV</sequence>
<dbReference type="AlphaFoldDB" id="A0A2B4S0P1"/>
<feature type="region of interest" description="Disordered" evidence="1">
    <location>
        <begin position="257"/>
        <end position="280"/>
    </location>
</feature>
<dbReference type="STRING" id="50429.A0A2B4S0P1"/>
<proteinExistence type="predicted"/>
<organism evidence="2 3">
    <name type="scientific">Stylophora pistillata</name>
    <name type="common">Smooth cauliflower coral</name>
    <dbReference type="NCBI Taxonomy" id="50429"/>
    <lineage>
        <taxon>Eukaryota</taxon>
        <taxon>Metazoa</taxon>
        <taxon>Cnidaria</taxon>
        <taxon>Anthozoa</taxon>
        <taxon>Hexacorallia</taxon>
        <taxon>Scleractinia</taxon>
        <taxon>Astrocoeniina</taxon>
        <taxon>Pocilloporidae</taxon>
        <taxon>Stylophora</taxon>
    </lineage>
</organism>
<feature type="region of interest" description="Disordered" evidence="1">
    <location>
        <begin position="1"/>
        <end position="78"/>
    </location>
</feature>
<feature type="compositionally biased region" description="Polar residues" evidence="1">
    <location>
        <begin position="65"/>
        <end position="76"/>
    </location>
</feature>
<accession>A0A2B4S0P1</accession>